<organism evidence="9 11">
    <name type="scientific">Actinotignum urinale</name>
    <dbReference type="NCBI Taxonomy" id="190146"/>
    <lineage>
        <taxon>Bacteria</taxon>
        <taxon>Bacillati</taxon>
        <taxon>Actinomycetota</taxon>
        <taxon>Actinomycetes</taxon>
        <taxon>Actinomycetales</taxon>
        <taxon>Actinomycetaceae</taxon>
        <taxon>Actinotignum</taxon>
    </lineage>
</organism>
<evidence type="ECO:0000313" key="8">
    <source>
        <dbReference type="EMBL" id="MDY5132884.1"/>
    </source>
</evidence>
<keyword evidence="5" id="KW-0472">Membrane</keyword>
<dbReference type="InterPro" id="IPR020546">
    <property type="entry name" value="ATP_synth_F1_dsu/esu_N"/>
</dbReference>
<keyword evidence="6" id="KW-0066">ATP synthesis</keyword>
<dbReference type="AlphaFoldDB" id="A0AAW9HXU0"/>
<evidence type="ECO:0000256" key="3">
    <source>
        <dbReference type="ARBA" id="ARBA00022448"/>
    </source>
</evidence>
<dbReference type="EMBL" id="JAWNGC010000006">
    <property type="protein sequence ID" value="MDY5155260.1"/>
    <property type="molecule type" value="Genomic_DNA"/>
</dbReference>
<evidence type="ECO:0000256" key="6">
    <source>
        <dbReference type="ARBA" id="ARBA00023196"/>
    </source>
</evidence>
<dbReference type="Pfam" id="PF02823">
    <property type="entry name" value="ATP-synt_DE_N"/>
    <property type="match status" value="1"/>
</dbReference>
<comment type="caution">
    <text evidence="9">The sequence shown here is derived from an EMBL/GenBank/DDBJ whole genome shotgun (WGS) entry which is preliminary data.</text>
</comment>
<dbReference type="InterPro" id="IPR001469">
    <property type="entry name" value="ATP_synth_F1_dsu/esu"/>
</dbReference>
<dbReference type="CDD" id="cd12152">
    <property type="entry name" value="F1-ATPase_delta"/>
    <property type="match status" value="1"/>
</dbReference>
<evidence type="ECO:0000256" key="1">
    <source>
        <dbReference type="ARBA" id="ARBA00004202"/>
    </source>
</evidence>
<protein>
    <recommendedName>
        <fullName evidence="7">ATP synthase F1 complex delta/epsilon subunit N-terminal domain-containing protein</fullName>
    </recommendedName>
</protein>
<evidence type="ECO:0000313" key="11">
    <source>
        <dbReference type="Proteomes" id="UP001281731"/>
    </source>
</evidence>
<name>A0AAW9HXU0_9ACTO</name>
<evidence type="ECO:0000313" key="10">
    <source>
        <dbReference type="Proteomes" id="UP001275049"/>
    </source>
</evidence>
<keyword evidence="6" id="KW-0139">CF(1)</keyword>
<dbReference type="InterPro" id="IPR036771">
    <property type="entry name" value="ATPsynth_dsu/esu_N"/>
</dbReference>
<accession>A0AAW9HXU0</accession>
<comment type="similarity">
    <text evidence="2">Belongs to the ATPase epsilon chain family.</text>
</comment>
<proteinExistence type="inferred from homology"/>
<reference evidence="9 10" key="1">
    <citation type="submission" date="2023-10" db="EMBL/GenBank/DDBJ databases">
        <title>Whole Genome based description of the genera Actinobaculum and Actinotignum reveals a complex phylogenetic relationship within the species included in the genus Actinotignum.</title>
        <authorList>
            <person name="Jensen C.S."/>
            <person name="Dargis R."/>
            <person name="Kemp M."/>
            <person name="Christensen J.J."/>
        </authorList>
    </citation>
    <scope>NUCLEOTIDE SEQUENCE</scope>
    <source>
        <strain evidence="9">SLA_B511</strain>
        <strain evidence="8 10">SLA_B974</strain>
    </source>
</reference>
<keyword evidence="3" id="KW-0813">Transport</keyword>
<evidence type="ECO:0000313" key="9">
    <source>
        <dbReference type="EMBL" id="MDY5155260.1"/>
    </source>
</evidence>
<evidence type="ECO:0000256" key="4">
    <source>
        <dbReference type="ARBA" id="ARBA00023065"/>
    </source>
</evidence>
<dbReference type="Proteomes" id="UP001275049">
    <property type="component" value="Unassembled WGS sequence"/>
</dbReference>
<sequence length="88" mass="9505">MLDVEIVSQKELCWRGDATQVIVPGQGGSLGIMTNHTPFLTLLEKGQVIVNDAQGVQRIFEIEGDAFASLSANQIIIVADTVEYDSKA</sequence>
<evidence type="ECO:0000256" key="5">
    <source>
        <dbReference type="ARBA" id="ARBA00023136"/>
    </source>
</evidence>
<feature type="domain" description="ATP synthase F1 complex delta/epsilon subunit N-terminal" evidence="7">
    <location>
        <begin position="2"/>
        <end position="81"/>
    </location>
</feature>
<keyword evidence="4" id="KW-0406">Ion transport</keyword>
<dbReference type="RefSeq" id="WP_022866403.1">
    <property type="nucleotide sequence ID" value="NZ_CAMYCL010000008.1"/>
</dbReference>
<keyword evidence="10" id="KW-1185">Reference proteome</keyword>
<dbReference type="SUPFAM" id="SSF51344">
    <property type="entry name" value="Epsilon subunit of F1F0-ATP synthase N-terminal domain"/>
    <property type="match status" value="1"/>
</dbReference>
<gene>
    <name evidence="9" type="ORF">R6G80_05910</name>
    <name evidence="8" type="ORF">R6G86_03880</name>
</gene>
<dbReference type="GO" id="GO:0046933">
    <property type="term" value="F:proton-transporting ATP synthase activity, rotational mechanism"/>
    <property type="evidence" value="ECO:0007669"/>
    <property type="project" value="InterPro"/>
</dbReference>
<dbReference type="Gene3D" id="2.60.15.10">
    <property type="entry name" value="F0F1 ATP synthase delta/epsilon subunit, N-terminal"/>
    <property type="match status" value="1"/>
</dbReference>
<dbReference type="GO" id="GO:0005886">
    <property type="term" value="C:plasma membrane"/>
    <property type="evidence" value="ECO:0007669"/>
    <property type="project" value="UniProtKB-SubCell"/>
</dbReference>
<comment type="subcellular location">
    <subcellularLocation>
        <location evidence="1">Cell membrane</location>
        <topology evidence="1">Peripheral membrane protein</topology>
    </subcellularLocation>
</comment>
<evidence type="ECO:0000256" key="2">
    <source>
        <dbReference type="ARBA" id="ARBA00005712"/>
    </source>
</evidence>
<dbReference type="EMBL" id="JAWNGA010000005">
    <property type="protein sequence ID" value="MDY5132884.1"/>
    <property type="molecule type" value="Genomic_DNA"/>
</dbReference>
<dbReference type="GO" id="GO:0045259">
    <property type="term" value="C:proton-transporting ATP synthase complex"/>
    <property type="evidence" value="ECO:0007669"/>
    <property type="project" value="UniProtKB-KW"/>
</dbReference>
<dbReference type="Proteomes" id="UP001281731">
    <property type="component" value="Unassembled WGS sequence"/>
</dbReference>
<evidence type="ECO:0000259" key="7">
    <source>
        <dbReference type="Pfam" id="PF02823"/>
    </source>
</evidence>